<evidence type="ECO:0000256" key="4">
    <source>
        <dbReference type="ARBA" id="ARBA00022692"/>
    </source>
</evidence>
<feature type="region of interest" description="Disordered" evidence="8">
    <location>
        <begin position="852"/>
        <end position="923"/>
    </location>
</feature>
<keyword evidence="7" id="KW-0175">Coiled coil</keyword>
<organism evidence="13 14">
    <name type="scientific">Chrysophaeum taylorii</name>
    <dbReference type="NCBI Taxonomy" id="2483200"/>
    <lineage>
        <taxon>Eukaryota</taxon>
        <taxon>Sar</taxon>
        <taxon>Stramenopiles</taxon>
        <taxon>Ochrophyta</taxon>
        <taxon>Pelagophyceae</taxon>
        <taxon>Pelagomonadales</taxon>
        <taxon>Pelagomonadaceae</taxon>
        <taxon>Chrysophaeum</taxon>
    </lineage>
</organism>
<dbReference type="InterPro" id="IPR027815">
    <property type="entry name" value="CSC1/OSCA1-like_cyt"/>
</dbReference>
<dbReference type="GO" id="GO:0005886">
    <property type="term" value="C:plasma membrane"/>
    <property type="evidence" value="ECO:0007669"/>
    <property type="project" value="TreeGrafter"/>
</dbReference>
<evidence type="ECO:0000256" key="7">
    <source>
        <dbReference type="SAM" id="Coils"/>
    </source>
</evidence>
<comment type="similarity">
    <text evidence="2">Belongs to the CSC1 (TC 1.A.17) family.</text>
</comment>
<evidence type="ECO:0000256" key="1">
    <source>
        <dbReference type="ARBA" id="ARBA00004141"/>
    </source>
</evidence>
<feature type="compositionally biased region" description="Polar residues" evidence="8">
    <location>
        <begin position="909"/>
        <end position="923"/>
    </location>
</feature>
<evidence type="ECO:0000313" key="14">
    <source>
        <dbReference type="Proteomes" id="UP001230188"/>
    </source>
</evidence>
<feature type="domain" description="CSC1/OSCA1-like 7TM region" evidence="10">
    <location>
        <begin position="502"/>
        <end position="773"/>
    </location>
</feature>
<feature type="domain" description="CSC1/OSCA1-like N-terminal transmembrane" evidence="11">
    <location>
        <begin position="36"/>
        <end position="198"/>
    </location>
</feature>
<feature type="transmembrane region" description="Helical" evidence="9">
    <location>
        <begin position="596"/>
        <end position="616"/>
    </location>
</feature>
<feature type="transmembrane region" description="Helical" evidence="9">
    <location>
        <begin position="755"/>
        <end position="776"/>
    </location>
</feature>
<dbReference type="PANTHER" id="PTHR13018:SF5">
    <property type="entry name" value="RE44586P"/>
    <property type="match status" value="1"/>
</dbReference>
<keyword evidence="6 9" id="KW-0472">Membrane</keyword>
<dbReference type="InterPro" id="IPR032880">
    <property type="entry name" value="CSC1/OSCA1-like_N"/>
</dbReference>
<dbReference type="AlphaFoldDB" id="A0AAD7XQI3"/>
<proteinExistence type="inferred from homology"/>
<dbReference type="Proteomes" id="UP001230188">
    <property type="component" value="Unassembled WGS sequence"/>
</dbReference>
<evidence type="ECO:0000256" key="3">
    <source>
        <dbReference type="ARBA" id="ARBA00022448"/>
    </source>
</evidence>
<evidence type="ECO:0000256" key="2">
    <source>
        <dbReference type="ARBA" id="ARBA00007779"/>
    </source>
</evidence>
<keyword evidence="3" id="KW-0813">Transport</keyword>
<dbReference type="Pfam" id="PF02714">
    <property type="entry name" value="RSN1_7TM"/>
    <property type="match status" value="1"/>
</dbReference>
<feature type="transmembrane region" description="Helical" evidence="9">
    <location>
        <begin position="702"/>
        <end position="735"/>
    </location>
</feature>
<feature type="compositionally biased region" description="Acidic residues" evidence="8">
    <location>
        <begin position="870"/>
        <end position="882"/>
    </location>
</feature>
<dbReference type="InterPro" id="IPR003864">
    <property type="entry name" value="CSC1/OSCA1-like_7TM"/>
</dbReference>
<feature type="compositionally biased region" description="Polar residues" evidence="8">
    <location>
        <begin position="888"/>
        <end position="897"/>
    </location>
</feature>
<keyword evidence="5 9" id="KW-1133">Transmembrane helix</keyword>
<dbReference type="GO" id="GO:0005227">
    <property type="term" value="F:calcium-activated cation channel activity"/>
    <property type="evidence" value="ECO:0007669"/>
    <property type="project" value="InterPro"/>
</dbReference>
<dbReference type="Pfam" id="PF13967">
    <property type="entry name" value="RSN1_TM"/>
    <property type="match status" value="1"/>
</dbReference>
<evidence type="ECO:0000259" key="11">
    <source>
        <dbReference type="Pfam" id="PF13967"/>
    </source>
</evidence>
<feature type="coiled-coil region" evidence="7">
    <location>
        <begin position="341"/>
        <end position="383"/>
    </location>
</feature>
<evidence type="ECO:0000313" key="13">
    <source>
        <dbReference type="EMBL" id="KAJ8611258.1"/>
    </source>
</evidence>
<feature type="transmembrane region" description="Helical" evidence="9">
    <location>
        <begin position="550"/>
        <end position="575"/>
    </location>
</feature>
<feature type="transmembrane region" description="Helical" evidence="9">
    <location>
        <begin position="636"/>
        <end position="657"/>
    </location>
</feature>
<protein>
    <submittedName>
        <fullName evidence="13">Uncharacterized protein</fullName>
    </submittedName>
</protein>
<feature type="transmembrane region" description="Helical" evidence="9">
    <location>
        <begin position="503"/>
        <end position="523"/>
    </location>
</feature>
<evidence type="ECO:0000259" key="12">
    <source>
        <dbReference type="Pfam" id="PF14703"/>
    </source>
</evidence>
<keyword evidence="4 9" id="KW-0812">Transmembrane</keyword>
<keyword evidence="14" id="KW-1185">Reference proteome</keyword>
<feature type="domain" description="CSC1/OSCA1-like cytosolic" evidence="12">
    <location>
        <begin position="230"/>
        <end position="357"/>
    </location>
</feature>
<reference evidence="13" key="1">
    <citation type="submission" date="2023-01" db="EMBL/GenBank/DDBJ databases">
        <title>Metagenome sequencing of chrysophaentin producing Chrysophaeum taylorii.</title>
        <authorList>
            <person name="Davison J."/>
            <person name="Bewley C."/>
        </authorList>
    </citation>
    <scope>NUCLEOTIDE SEQUENCE</scope>
    <source>
        <strain evidence="13">NIES-1699</strain>
    </source>
</reference>
<feature type="transmembrane region" description="Helical" evidence="9">
    <location>
        <begin position="33"/>
        <end position="51"/>
    </location>
</feature>
<accession>A0AAD7XQI3</accession>
<evidence type="ECO:0000256" key="8">
    <source>
        <dbReference type="SAM" id="MobiDB-lite"/>
    </source>
</evidence>
<gene>
    <name evidence="13" type="ORF">CTAYLR_004160</name>
</gene>
<dbReference type="InterPro" id="IPR045122">
    <property type="entry name" value="Csc1-like"/>
</dbReference>
<feature type="transmembrane region" description="Helical" evidence="9">
    <location>
        <begin position="185"/>
        <end position="206"/>
    </location>
</feature>
<dbReference type="Pfam" id="PF14703">
    <property type="entry name" value="PHM7_cyt"/>
    <property type="match status" value="1"/>
</dbReference>
<evidence type="ECO:0000259" key="10">
    <source>
        <dbReference type="Pfam" id="PF02714"/>
    </source>
</evidence>
<evidence type="ECO:0000256" key="9">
    <source>
        <dbReference type="SAM" id="Phobius"/>
    </source>
</evidence>
<comment type="subcellular location">
    <subcellularLocation>
        <location evidence="1">Membrane</location>
        <topology evidence="1">Multi-pass membrane protein</topology>
    </subcellularLocation>
</comment>
<evidence type="ECO:0000256" key="6">
    <source>
        <dbReference type="ARBA" id="ARBA00023136"/>
    </source>
</evidence>
<name>A0AAD7XQI3_9STRA</name>
<dbReference type="PANTHER" id="PTHR13018">
    <property type="entry name" value="PROBABLE MEMBRANE PROTEIN DUF221-RELATED"/>
    <property type="match status" value="1"/>
</dbReference>
<dbReference type="EMBL" id="JAQMWT010000078">
    <property type="protein sequence ID" value="KAJ8611258.1"/>
    <property type="molecule type" value="Genomic_DNA"/>
</dbReference>
<sequence>MATPAPTFSPTESDDDDNFTLNEDLANLEWSDIWNILVPSLFAAMVMMGFVQWQRRKRSNFHLVYCPRYRWERVMASKSAGYAPLDRPKRLGASVLDWLLLATRIGDPELLRHVGLEMYVMLRFIRLCCKMCLFGTLVVAPVCVGVYGTADTRSSTSEYSRVAWYRFTLANVDEHNAGRLWTPAIMLWVVTIHTMVVVGAECLAYVELKQNFFSTAPPASDPIVAEQQLRSVMIERLPPKLRSSERLYQHWNALLPGRVHSATVCVDTRAIINLVAEREDAALEVERLALREQRTGEEPLVGRTQKDLVCCGLCEVPSFCLSEDRRAARGTPAIDFARARLDKLNATFKAERESVVEANEALRASEERAARETEAKFEREQADDGVSIFSRLAALLTGRGSARDARKALRESGLAEAALGTTNAVASAAQLAKRVTVGDRFCDTGFVTFKDYTSANMVRQMQLSERPHMEAAFGGVPDAREIIWANISESLDAQRARENTGSAMVYVLAFYWSFYIALCYVIASYKTLKEFGILPSLTSMPSSERTVVRYLLSVAPVGLISLALALFPIILENLAEHYEHRKLRSLVQLSVFERNFFLQIINLWLTVVAGSVWDALKEIIRHPSKFFKFIGKTLPAVSVYFVELVVIKTFLSLFWEYARVFPWLRLRAAKLAAGGALTARDHRDKRYLSPEMPYGSTYSTLLMVLVFALLFAVIAPLVYLFVLIYFVAALVVYTHQALHVYIPVYEGGGIFFFPVYTYLINTLIATQITVFGFLLVKKAWWQAALTFFLPVATYCFKGHVQHEFVPPCDKPSLQLLLEQDANLARAADPGRPSLDALVARFDENLYRQPELDETDVAPLAAPNTTRPMREEDDDADYDDLGDSESKHPTTSAASGSLQAPLVTEEPNGSYATFSPFVVSSSPL</sequence>
<comment type="caution">
    <text evidence="13">The sequence shown here is derived from an EMBL/GenBank/DDBJ whole genome shotgun (WGS) entry which is preliminary data.</text>
</comment>
<feature type="transmembrane region" description="Helical" evidence="9">
    <location>
        <begin position="131"/>
        <end position="150"/>
    </location>
</feature>
<evidence type="ECO:0000256" key="5">
    <source>
        <dbReference type="ARBA" id="ARBA00022989"/>
    </source>
</evidence>